<evidence type="ECO:0000313" key="8">
    <source>
        <dbReference type="EMBL" id="GGG69944.1"/>
    </source>
</evidence>
<dbReference type="InterPro" id="IPR014284">
    <property type="entry name" value="RNA_pol_sigma-70_dom"/>
</dbReference>
<dbReference type="Gene3D" id="1.10.1740.10">
    <property type="match status" value="1"/>
</dbReference>
<keyword evidence="9" id="KW-1185">Reference proteome</keyword>
<keyword evidence="5" id="KW-0804">Transcription</keyword>
<comment type="caution">
    <text evidence="8">The sequence shown here is derived from an EMBL/GenBank/DDBJ whole genome shotgun (WGS) entry which is preliminary data.</text>
</comment>
<evidence type="ECO:0000256" key="4">
    <source>
        <dbReference type="ARBA" id="ARBA00023125"/>
    </source>
</evidence>
<evidence type="ECO:0000259" key="6">
    <source>
        <dbReference type="Pfam" id="PF04542"/>
    </source>
</evidence>
<dbReference type="Gene3D" id="1.10.10.10">
    <property type="entry name" value="Winged helix-like DNA-binding domain superfamily/Winged helix DNA-binding domain"/>
    <property type="match status" value="1"/>
</dbReference>
<evidence type="ECO:0000313" key="9">
    <source>
        <dbReference type="Proteomes" id="UP000600247"/>
    </source>
</evidence>
<keyword evidence="3" id="KW-0731">Sigma factor</keyword>
<dbReference type="InterPro" id="IPR039425">
    <property type="entry name" value="RNA_pol_sigma-70-like"/>
</dbReference>
<accession>A0A917M0Q2</accession>
<sequence length="164" mass="20001">MKGKHLDSIYQHYVQDVYRYLRSLCYDHHTAEDLMQETFYRAYLYLENCQDEKVKPWLFRVAYNAYVDYKRKERRTTLQAPDYFQRLTDLRTPEDELLLQERWNEIGRILSGLPENQRQAMLLIDFNQLTYQEAADIMDIRLSHVKILLFRARQAVRGQERKEN</sequence>
<evidence type="ECO:0000256" key="5">
    <source>
        <dbReference type="ARBA" id="ARBA00023163"/>
    </source>
</evidence>
<dbReference type="GO" id="GO:0003677">
    <property type="term" value="F:DNA binding"/>
    <property type="evidence" value="ECO:0007669"/>
    <property type="project" value="UniProtKB-KW"/>
</dbReference>
<dbReference type="RefSeq" id="WP_188889645.1">
    <property type="nucleotide sequence ID" value="NZ_BMHY01000004.1"/>
</dbReference>
<dbReference type="NCBIfam" id="TIGR02950">
    <property type="entry name" value="SigM_subfam"/>
    <property type="match status" value="1"/>
</dbReference>
<dbReference type="InterPro" id="IPR013249">
    <property type="entry name" value="RNA_pol_sigma70_r4_t2"/>
</dbReference>
<dbReference type="InterPro" id="IPR014296">
    <property type="entry name" value="RNA_pol_sigma-M_bacilli"/>
</dbReference>
<dbReference type="NCBIfam" id="TIGR02937">
    <property type="entry name" value="sigma70-ECF"/>
    <property type="match status" value="1"/>
</dbReference>
<dbReference type="SUPFAM" id="SSF88946">
    <property type="entry name" value="Sigma2 domain of RNA polymerase sigma factors"/>
    <property type="match status" value="1"/>
</dbReference>
<dbReference type="CDD" id="cd06171">
    <property type="entry name" value="Sigma70_r4"/>
    <property type="match status" value="1"/>
</dbReference>
<dbReference type="EMBL" id="BMHY01000004">
    <property type="protein sequence ID" value="GGG69944.1"/>
    <property type="molecule type" value="Genomic_DNA"/>
</dbReference>
<proteinExistence type="inferred from homology"/>
<protein>
    <submittedName>
        <fullName evidence="8">ECF RNA polymerase sigma factor SigM</fullName>
    </submittedName>
</protein>
<keyword evidence="2" id="KW-0805">Transcription regulation</keyword>
<gene>
    <name evidence="8" type="primary">sigM</name>
    <name evidence="8" type="ORF">GCM10010918_26480</name>
</gene>
<dbReference type="Proteomes" id="UP000600247">
    <property type="component" value="Unassembled WGS sequence"/>
</dbReference>
<organism evidence="8 9">
    <name type="scientific">Paenibacillus radicis</name>
    <name type="common">ex Gao et al. 2016</name>
    <dbReference type="NCBI Taxonomy" id="1737354"/>
    <lineage>
        <taxon>Bacteria</taxon>
        <taxon>Bacillati</taxon>
        <taxon>Bacillota</taxon>
        <taxon>Bacilli</taxon>
        <taxon>Bacillales</taxon>
        <taxon>Paenibacillaceae</taxon>
        <taxon>Paenibacillus</taxon>
    </lineage>
</organism>
<evidence type="ECO:0000256" key="3">
    <source>
        <dbReference type="ARBA" id="ARBA00023082"/>
    </source>
</evidence>
<dbReference type="GO" id="GO:0016987">
    <property type="term" value="F:sigma factor activity"/>
    <property type="evidence" value="ECO:0007669"/>
    <property type="project" value="UniProtKB-KW"/>
</dbReference>
<dbReference type="AlphaFoldDB" id="A0A917M0Q2"/>
<evidence type="ECO:0000259" key="7">
    <source>
        <dbReference type="Pfam" id="PF08281"/>
    </source>
</evidence>
<feature type="domain" description="RNA polymerase sigma factor 70 region 4 type 2" evidence="7">
    <location>
        <begin position="105"/>
        <end position="155"/>
    </location>
</feature>
<evidence type="ECO:0000256" key="1">
    <source>
        <dbReference type="ARBA" id="ARBA00010641"/>
    </source>
</evidence>
<comment type="similarity">
    <text evidence="1">Belongs to the sigma-70 factor family. ECF subfamily.</text>
</comment>
<dbReference type="Pfam" id="PF04542">
    <property type="entry name" value="Sigma70_r2"/>
    <property type="match status" value="1"/>
</dbReference>
<dbReference type="InterPro" id="IPR007627">
    <property type="entry name" value="RNA_pol_sigma70_r2"/>
</dbReference>
<name>A0A917M0Q2_9BACL</name>
<dbReference type="PANTHER" id="PTHR43133:SF52">
    <property type="entry name" value="ECF RNA POLYMERASE SIGMA FACTOR SIGL"/>
    <property type="match status" value="1"/>
</dbReference>
<dbReference type="InterPro" id="IPR013324">
    <property type="entry name" value="RNA_pol_sigma_r3/r4-like"/>
</dbReference>
<evidence type="ECO:0000256" key="2">
    <source>
        <dbReference type="ARBA" id="ARBA00023015"/>
    </source>
</evidence>
<dbReference type="PANTHER" id="PTHR43133">
    <property type="entry name" value="RNA POLYMERASE ECF-TYPE SIGMA FACTO"/>
    <property type="match status" value="1"/>
</dbReference>
<dbReference type="SUPFAM" id="SSF88659">
    <property type="entry name" value="Sigma3 and sigma4 domains of RNA polymerase sigma factors"/>
    <property type="match status" value="1"/>
</dbReference>
<feature type="domain" description="RNA polymerase sigma-70 region 2" evidence="6">
    <location>
        <begin position="9"/>
        <end position="76"/>
    </location>
</feature>
<dbReference type="GO" id="GO:0006352">
    <property type="term" value="P:DNA-templated transcription initiation"/>
    <property type="evidence" value="ECO:0007669"/>
    <property type="project" value="InterPro"/>
</dbReference>
<keyword evidence="4" id="KW-0238">DNA-binding</keyword>
<reference evidence="8 9" key="1">
    <citation type="journal article" date="2014" name="Int. J. Syst. Evol. Microbiol.">
        <title>Complete genome sequence of Corynebacterium casei LMG S-19264T (=DSM 44701T), isolated from a smear-ripened cheese.</title>
        <authorList>
            <consortium name="US DOE Joint Genome Institute (JGI-PGF)"/>
            <person name="Walter F."/>
            <person name="Albersmeier A."/>
            <person name="Kalinowski J."/>
            <person name="Ruckert C."/>
        </authorList>
    </citation>
    <scope>NUCLEOTIDE SEQUENCE [LARGE SCALE GENOMIC DNA]</scope>
    <source>
        <strain evidence="8 9">CGMCC 1.15286</strain>
    </source>
</reference>
<dbReference type="InterPro" id="IPR036388">
    <property type="entry name" value="WH-like_DNA-bd_sf"/>
</dbReference>
<dbReference type="Pfam" id="PF08281">
    <property type="entry name" value="Sigma70_r4_2"/>
    <property type="match status" value="1"/>
</dbReference>
<dbReference type="InterPro" id="IPR013325">
    <property type="entry name" value="RNA_pol_sigma_r2"/>
</dbReference>